<protein>
    <submittedName>
        <fullName evidence="1">Uncharacterized protein</fullName>
    </submittedName>
</protein>
<evidence type="ECO:0000313" key="1">
    <source>
        <dbReference type="EMBL" id="CAI5711966.1"/>
    </source>
</evidence>
<dbReference type="Proteomes" id="UP001162031">
    <property type="component" value="Unassembled WGS sequence"/>
</dbReference>
<proteinExistence type="predicted"/>
<gene>
    <name evidence="1" type="ORF">HBR001_LOCUS753</name>
</gene>
<evidence type="ECO:0000313" key="2">
    <source>
        <dbReference type="Proteomes" id="UP001162031"/>
    </source>
</evidence>
<organism evidence="1 2">
    <name type="scientific">Hyaloperonospora brassicae</name>
    <name type="common">Brassica downy mildew</name>
    <name type="synonym">Peronospora brassicae</name>
    <dbReference type="NCBI Taxonomy" id="162125"/>
    <lineage>
        <taxon>Eukaryota</taxon>
        <taxon>Sar</taxon>
        <taxon>Stramenopiles</taxon>
        <taxon>Oomycota</taxon>
        <taxon>Peronosporomycetes</taxon>
        <taxon>Peronosporales</taxon>
        <taxon>Peronosporaceae</taxon>
        <taxon>Hyaloperonospora</taxon>
    </lineage>
</organism>
<keyword evidence="2" id="KW-1185">Reference proteome</keyword>
<reference evidence="1" key="1">
    <citation type="submission" date="2022-12" db="EMBL/GenBank/DDBJ databases">
        <authorList>
            <person name="Webb A."/>
        </authorList>
    </citation>
    <scope>NUCLEOTIDE SEQUENCE</scope>
    <source>
        <strain evidence="1">Hp1</strain>
    </source>
</reference>
<name>A0AAV0T083_HYABA</name>
<accession>A0AAV0T083</accession>
<comment type="caution">
    <text evidence="1">The sequence shown here is derived from an EMBL/GenBank/DDBJ whole genome shotgun (WGS) entry which is preliminary data.</text>
</comment>
<dbReference type="EMBL" id="CANTFL010000086">
    <property type="protein sequence ID" value="CAI5711966.1"/>
    <property type="molecule type" value="Genomic_DNA"/>
</dbReference>
<sequence length="261" mass="28368">MDAMAKLLESCAGGLQQSFESVFQRVDQSLSQSAAVMRMMNDVMEAVMLQNLLLRSSYDVARGLTVAVENQSQIMLGQVTVRAQLQDTETAFFSVVLDSLHVGQVVQFQAPMQDVVGPVAGFLELQCTSPGTHQLLTKRSPFQVLSFQQGEFRAVLNGQEDAAIVGSVQVAATSDKLPLTRVRQLLKISPLQGILTADKGRYRYVSTTGSSSACELYLSIEKGAADESAYRVTVSAAGSADSADERRSRCQQMIDEMEIVE</sequence>
<dbReference type="AlphaFoldDB" id="A0AAV0T083"/>